<dbReference type="GO" id="GO:0005886">
    <property type="term" value="C:plasma membrane"/>
    <property type="evidence" value="ECO:0007669"/>
    <property type="project" value="UniProtKB-SubCell"/>
</dbReference>
<comment type="subcellular location">
    <subcellularLocation>
        <location evidence="8">Cell inner membrane</location>
    </subcellularLocation>
    <subcellularLocation>
        <location evidence="1">Cell membrane</location>
        <topology evidence="1">Multi-pass membrane protein</topology>
    </subcellularLocation>
</comment>
<evidence type="ECO:0000256" key="5">
    <source>
        <dbReference type="ARBA" id="ARBA00022960"/>
    </source>
</evidence>
<dbReference type="InterPro" id="IPR007227">
    <property type="entry name" value="Cell_shape_determining_MreD"/>
</dbReference>
<keyword evidence="4 9" id="KW-0812">Transmembrane</keyword>
<proteinExistence type="inferred from homology"/>
<keyword evidence="6 9" id="KW-1133">Transmembrane helix</keyword>
<keyword evidence="3 8" id="KW-1003">Cell membrane</keyword>
<sequence>MEPYVMRFRGAVLVSMLFAFALTLLPLPDGLLTWRPQWVALTLVHWVLLQPRKSSIAMAWCAGLLLDAQYGSSLGQHALGLSVVVFITMRMRLRINVFTLSHQLTVLLVALGVYHLINLWVLGFTGNSPTAWMYWLSLAGSLIIWPVYHWLLSRLFMAANRFDD</sequence>
<name>A0A317CDC4_9GAMM</name>
<evidence type="ECO:0000313" key="10">
    <source>
        <dbReference type="EMBL" id="PWQ96675.1"/>
    </source>
</evidence>
<dbReference type="EMBL" id="QGKL01000027">
    <property type="protein sequence ID" value="PWQ96675.1"/>
    <property type="molecule type" value="Genomic_DNA"/>
</dbReference>
<keyword evidence="8" id="KW-0997">Cell inner membrane</keyword>
<organism evidence="10 11">
    <name type="scientific">Leucothrix arctica</name>
    <dbReference type="NCBI Taxonomy" id="1481894"/>
    <lineage>
        <taxon>Bacteria</taxon>
        <taxon>Pseudomonadati</taxon>
        <taxon>Pseudomonadota</taxon>
        <taxon>Gammaproteobacteria</taxon>
        <taxon>Thiotrichales</taxon>
        <taxon>Thiotrichaceae</taxon>
        <taxon>Leucothrix</taxon>
    </lineage>
</organism>
<evidence type="ECO:0000256" key="3">
    <source>
        <dbReference type="ARBA" id="ARBA00022475"/>
    </source>
</evidence>
<gene>
    <name evidence="10" type="primary">mreD</name>
    <name evidence="10" type="ORF">DKT75_08745</name>
</gene>
<evidence type="ECO:0000313" key="11">
    <source>
        <dbReference type="Proteomes" id="UP000245506"/>
    </source>
</evidence>
<dbReference type="Pfam" id="PF04093">
    <property type="entry name" value="MreD"/>
    <property type="match status" value="1"/>
</dbReference>
<protein>
    <recommendedName>
        <fullName evidence="8">Rod shape-determining protein MreD</fullName>
    </recommendedName>
</protein>
<feature type="transmembrane region" description="Helical" evidence="9">
    <location>
        <begin position="74"/>
        <end position="93"/>
    </location>
</feature>
<comment type="similarity">
    <text evidence="2 8">Belongs to the MreD family.</text>
</comment>
<accession>A0A317CDC4</accession>
<dbReference type="Proteomes" id="UP000245506">
    <property type="component" value="Unassembled WGS sequence"/>
</dbReference>
<feature type="transmembrane region" description="Helical" evidence="9">
    <location>
        <begin position="132"/>
        <end position="152"/>
    </location>
</feature>
<evidence type="ECO:0000256" key="2">
    <source>
        <dbReference type="ARBA" id="ARBA00007776"/>
    </source>
</evidence>
<evidence type="ECO:0000256" key="4">
    <source>
        <dbReference type="ARBA" id="ARBA00022692"/>
    </source>
</evidence>
<dbReference type="InterPro" id="IPR026034">
    <property type="entry name" value="MreD_proteobac"/>
</dbReference>
<dbReference type="PANTHER" id="PTHR37484">
    <property type="entry name" value="ROD SHAPE-DETERMINING PROTEIN MRED"/>
    <property type="match status" value="1"/>
</dbReference>
<dbReference type="NCBIfam" id="TIGR03426">
    <property type="entry name" value="shape_MreD"/>
    <property type="match status" value="1"/>
</dbReference>
<keyword evidence="11" id="KW-1185">Reference proteome</keyword>
<dbReference type="PANTHER" id="PTHR37484:SF1">
    <property type="entry name" value="ROD SHAPE-DETERMINING PROTEIN MRED"/>
    <property type="match status" value="1"/>
</dbReference>
<reference evidence="10 11" key="1">
    <citation type="submission" date="2018-05" db="EMBL/GenBank/DDBJ databases">
        <title>Leucothrix arctica sp. nov., isolated from Arctic seawater.</title>
        <authorList>
            <person name="Choi A."/>
            <person name="Baek K."/>
        </authorList>
    </citation>
    <scope>NUCLEOTIDE SEQUENCE [LARGE SCALE GENOMIC DNA]</scope>
    <source>
        <strain evidence="10 11">IMCC9719</strain>
    </source>
</reference>
<dbReference type="PIRSF" id="PIRSF018472">
    <property type="entry name" value="MreD_proteobac"/>
    <property type="match status" value="1"/>
</dbReference>
<dbReference type="GO" id="GO:0008360">
    <property type="term" value="P:regulation of cell shape"/>
    <property type="evidence" value="ECO:0007669"/>
    <property type="project" value="UniProtKB-UniRule"/>
</dbReference>
<dbReference type="RefSeq" id="WP_109823044.1">
    <property type="nucleotide sequence ID" value="NZ_QGKL01000027.1"/>
</dbReference>
<keyword evidence="7 8" id="KW-0472">Membrane</keyword>
<comment type="function">
    <text evidence="8">Involved in formation of the rod shape of the cell. May also contribute to regulation of formation of penicillin-binding proteins.</text>
</comment>
<feature type="transmembrane region" description="Helical" evidence="9">
    <location>
        <begin position="105"/>
        <end position="126"/>
    </location>
</feature>
<evidence type="ECO:0000256" key="9">
    <source>
        <dbReference type="SAM" id="Phobius"/>
    </source>
</evidence>
<comment type="caution">
    <text evidence="10">The sequence shown here is derived from an EMBL/GenBank/DDBJ whole genome shotgun (WGS) entry which is preliminary data.</text>
</comment>
<evidence type="ECO:0000256" key="1">
    <source>
        <dbReference type="ARBA" id="ARBA00004651"/>
    </source>
</evidence>
<evidence type="ECO:0000256" key="6">
    <source>
        <dbReference type="ARBA" id="ARBA00022989"/>
    </source>
</evidence>
<dbReference type="OrthoDB" id="6647425at2"/>
<keyword evidence="5 8" id="KW-0133">Cell shape</keyword>
<evidence type="ECO:0000256" key="7">
    <source>
        <dbReference type="ARBA" id="ARBA00023136"/>
    </source>
</evidence>
<dbReference type="AlphaFoldDB" id="A0A317CDC4"/>
<evidence type="ECO:0000256" key="8">
    <source>
        <dbReference type="PIRNR" id="PIRNR018472"/>
    </source>
</evidence>